<dbReference type="EMBL" id="FQTW01000008">
    <property type="protein sequence ID" value="SHE91586.1"/>
    <property type="molecule type" value="Genomic_DNA"/>
</dbReference>
<keyword evidence="1" id="KW-0413">Isomerase</keyword>
<accession>A0A1M4XE78</accession>
<dbReference type="Proteomes" id="UP000184462">
    <property type="component" value="Unassembled WGS sequence"/>
</dbReference>
<proteinExistence type="predicted"/>
<evidence type="ECO:0000313" key="1">
    <source>
        <dbReference type="EMBL" id="SHE91586.1"/>
    </source>
</evidence>
<reference evidence="1 2" key="1">
    <citation type="submission" date="2016-11" db="EMBL/GenBank/DDBJ databases">
        <authorList>
            <person name="Jaros S."/>
            <person name="Januszkiewicz K."/>
            <person name="Wedrychowicz H."/>
        </authorList>
    </citation>
    <scope>NUCLEOTIDE SEQUENCE [LARGE SCALE GENOMIC DNA]</scope>
    <source>
        <strain evidence="1 2">DSM 25661</strain>
    </source>
</reference>
<dbReference type="GO" id="GO:0016853">
    <property type="term" value="F:isomerase activity"/>
    <property type="evidence" value="ECO:0007669"/>
    <property type="project" value="UniProtKB-KW"/>
</dbReference>
<dbReference type="STRING" id="1155689.SAMN05444278_10889"/>
<dbReference type="OrthoDB" id="1134224at2"/>
<sequence>MKINIIIYFLFCLFCTAQQNSNKSNDLFFESILNHQKKFSYDIERAYLKQNFDKANKIFKNFIQEQLINKKMNDFRWSRFRSKSKALYDIEMPIYLQTRSSWCLPSEGEIPTLNKLAKKFKNKIKFVVLFWDKKSRMRSEGRKYNSVIDVVYINELTYKNDYIIKALKHVLGVPVVYLIDEHKKVRLIERPVSTPFHFDSETSKEIFEGAILKQINHLVSD</sequence>
<protein>
    <submittedName>
        <fullName evidence="1">Thiol-disulfide isomerase or thioredoxin</fullName>
    </submittedName>
</protein>
<evidence type="ECO:0000313" key="2">
    <source>
        <dbReference type="Proteomes" id="UP000184462"/>
    </source>
</evidence>
<gene>
    <name evidence="1" type="ORF">SAMN05444278_10889</name>
</gene>
<keyword evidence="2" id="KW-1185">Reference proteome</keyword>
<dbReference type="SUPFAM" id="SSF52833">
    <property type="entry name" value="Thioredoxin-like"/>
    <property type="match status" value="1"/>
</dbReference>
<dbReference type="InterPro" id="IPR036249">
    <property type="entry name" value="Thioredoxin-like_sf"/>
</dbReference>
<organism evidence="1 2">
    <name type="scientific">Psychroflexus salarius</name>
    <dbReference type="NCBI Taxonomy" id="1155689"/>
    <lineage>
        <taxon>Bacteria</taxon>
        <taxon>Pseudomonadati</taxon>
        <taxon>Bacteroidota</taxon>
        <taxon>Flavobacteriia</taxon>
        <taxon>Flavobacteriales</taxon>
        <taxon>Flavobacteriaceae</taxon>
        <taxon>Psychroflexus</taxon>
    </lineage>
</organism>
<dbReference type="AlphaFoldDB" id="A0A1M4XE78"/>
<dbReference type="Gene3D" id="3.40.30.10">
    <property type="entry name" value="Glutaredoxin"/>
    <property type="match status" value="1"/>
</dbReference>
<name>A0A1M4XE78_9FLAO</name>